<dbReference type="EMBL" id="JBBPCO010000017">
    <property type="protein sequence ID" value="MEK8090861.1"/>
    <property type="molecule type" value="Genomic_DNA"/>
</dbReference>
<sequence length="285" mass="31744">MQKARGYKLDQRDYALDANCISTDADSAADSPSAGRNSPDRQLLRKMLIAGIALVPLNLIRIFLYRVLLGYDIDYQSRVGMFSYLHLGSCQMRGARIGSFNMIRAKRLIMAPGSFIYRFNRIQDVNVFSLGKESLIRSRNSFIATAPGSTPFKHLENFRTGSRCLITNGHFFDLSDEIRLGDNVTFGGLGSQVWTHGVSVDRVRMQAPVELESHIYLGSRSLIVQGVHIGERVVVGAGTVVSKSLEPGNFYVSTSVERKGPFQDYANHPGVLTHRGNAFLRKNPW</sequence>
<feature type="transmembrane region" description="Helical" evidence="4">
    <location>
        <begin position="47"/>
        <end position="68"/>
    </location>
</feature>
<keyword evidence="4" id="KW-1133">Transmembrane helix</keyword>
<dbReference type="RefSeq" id="WP_341371917.1">
    <property type="nucleotide sequence ID" value="NZ_JBBPCO010000017.1"/>
</dbReference>
<reference evidence="5 6" key="1">
    <citation type="submission" date="2024-04" db="EMBL/GenBank/DDBJ databases">
        <authorList>
            <person name="Abashina T."/>
            <person name="Shaikin A."/>
        </authorList>
    </citation>
    <scope>NUCLEOTIDE SEQUENCE [LARGE SCALE GENOMIC DNA]</scope>
    <source>
        <strain evidence="5 6">AAFK</strain>
    </source>
</reference>
<keyword evidence="1" id="KW-0808">Transferase</keyword>
<dbReference type="PROSITE" id="PS00101">
    <property type="entry name" value="HEXAPEP_TRANSFERASES"/>
    <property type="match status" value="1"/>
</dbReference>
<gene>
    <name evidence="5" type="ORF">WOB96_13970</name>
</gene>
<name>A0ABU9DBG1_9PROT</name>
<dbReference type="Proteomes" id="UP001446205">
    <property type="component" value="Unassembled WGS sequence"/>
</dbReference>
<evidence type="ECO:0000256" key="1">
    <source>
        <dbReference type="ARBA" id="ARBA00022679"/>
    </source>
</evidence>
<dbReference type="SUPFAM" id="SSF51161">
    <property type="entry name" value="Trimeric LpxA-like enzymes"/>
    <property type="match status" value="1"/>
</dbReference>
<accession>A0ABU9DBG1</accession>
<keyword evidence="6" id="KW-1185">Reference proteome</keyword>
<dbReference type="InterPro" id="IPR018357">
    <property type="entry name" value="Hexapep_transf_CS"/>
</dbReference>
<keyword evidence="2" id="KW-0677">Repeat</keyword>
<organism evidence="5 6">
    <name type="scientific">Thermithiobacillus plumbiphilus</name>
    <dbReference type="NCBI Taxonomy" id="1729899"/>
    <lineage>
        <taxon>Bacteria</taxon>
        <taxon>Pseudomonadati</taxon>
        <taxon>Pseudomonadota</taxon>
        <taxon>Acidithiobacillia</taxon>
        <taxon>Acidithiobacillales</taxon>
        <taxon>Thermithiobacillaceae</taxon>
        <taxon>Thermithiobacillus</taxon>
    </lineage>
</organism>
<evidence type="ECO:0000256" key="3">
    <source>
        <dbReference type="ARBA" id="ARBA00023315"/>
    </source>
</evidence>
<evidence type="ECO:0000313" key="5">
    <source>
        <dbReference type="EMBL" id="MEK8090861.1"/>
    </source>
</evidence>
<keyword evidence="4" id="KW-0472">Membrane</keyword>
<evidence type="ECO:0000256" key="4">
    <source>
        <dbReference type="SAM" id="Phobius"/>
    </source>
</evidence>
<evidence type="ECO:0000313" key="6">
    <source>
        <dbReference type="Proteomes" id="UP001446205"/>
    </source>
</evidence>
<dbReference type="InterPro" id="IPR001451">
    <property type="entry name" value="Hexapep"/>
</dbReference>
<dbReference type="Gene3D" id="2.160.10.10">
    <property type="entry name" value="Hexapeptide repeat proteins"/>
    <property type="match status" value="1"/>
</dbReference>
<evidence type="ECO:0000256" key="2">
    <source>
        <dbReference type="ARBA" id="ARBA00022737"/>
    </source>
</evidence>
<comment type="caution">
    <text evidence="5">The sequence shown here is derived from an EMBL/GenBank/DDBJ whole genome shotgun (WGS) entry which is preliminary data.</text>
</comment>
<dbReference type="Pfam" id="PF14602">
    <property type="entry name" value="Hexapep_2"/>
    <property type="match status" value="1"/>
</dbReference>
<dbReference type="InterPro" id="IPR011004">
    <property type="entry name" value="Trimer_LpxA-like_sf"/>
</dbReference>
<keyword evidence="3" id="KW-0012">Acyltransferase</keyword>
<protein>
    <submittedName>
        <fullName evidence="5">DapH/DapD/GlmU-related protein</fullName>
    </submittedName>
</protein>
<proteinExistence type="predicted"/>
<keyword evidence="4" id="KW-0812">Transmembrane</keyword>